<protein>
    <submittedName>
        <fullName evidence="3">Tripartite-type tricarboxylate transporter receptor subunit TctC</fullName>
    </submittedName>
</protein>
<dbReference type="Gene3D" id="3.40.190.150">
    <property type="entry name" value="Bordetella uptake gene, domain 1"/>
    <property type="match status" value="1"/>
</dbReference>
<dbReference type="RefSeq" id="WP_130430650.1">
    <property type="nucleotide sequence ID" value="NZ_SHKP01000004.1"/>
</dbReference>
<dbReference type="Pfam" id="PF03401">
    <property type="entry name" value="TctC"/>
    <property type="match status" value="1"/>
</dbReference>
<evidence type="ECO:0000256" key="2">
    <source>
        <dbReference type="SAM" id="SignalP"/>
    </source>
</evidence>
<comment type="caution">
    <text evidence="3">The sequence shown here is derived from an EMBL/GenBank/DDBJ whole genome shotgun (WGS) entry which is preliminary data.</text>
</comment>
<dbReference type="AlphaFoldDB" id="A0A4V2FUQ8"/>
<evidence type="ECO:0000313" key="3">
    <source>
        <dbReference type="EMBL" id="RZU02936.1"/>
    </source>
</evidence>
<dbReference type="PANTHER" id="PTHR42928:SF5">
    <property type="entry name" value="BLR1237 PROTEIN"/>
    <property type="match status" value="1"/>
</dbReference>
<dbReference type="CDD" id="cd13578">
    <property type="entry name" value="PBP2_Bug27"/>
    <property type="match status" value="1"/>
</dbReference>
<dbReference type="Proteomes" id="UP000293671">
    <property type="component" value="Unassembled WGS sequence"/>
</dbReference>
<dbReference type="InterPro" id="IPR042100">
    <property type="entry name" value="Bug_dom1"/>
</dbReference>
<sequence>MARSTGKACHRPHPFTRRALLAAGAAIALTAVAGATRAESWPSKPVTLVVPFPAGGTTDVLARALAEKLTLSLGQTVIVESKPGAGATLGADFVARARPDGYTLLVGAVHHTIASSVYKKLPYDFQKDFAPLTTIAMVPNVLVVNASSSAKSVAELVTLAKSAKPELSYGSNGNGTAQHLIGTQFENLTGTNLLHIPYKGSGPLTTDLLGGQVTMSFDTITPVLQHIKAGKLRALAVTTAKRSSSLPEVPSLAEAGLKDFDIGTWFGVLAPAATPKDIVARLSTEMIKIIQSPDFRKRMEEIGAEPIGNTPEQMAQQIKGETEKFARLVKQANVTIE</sequence>
<dbReference type="InterPro" id="IPR006311">
    <property type="entry name" value="TAT_signal"/>
</dbReference>
<keyword evidence="2" id="KW-0732">Signal</keyword>
<feature type="signal peptide" evidence="2">
    <location>
        <begin position="1"/>
        <end position="33"/>
    </location>
</feature>
<dbReference type="SUPFAM" id="SSF53850">
    <property type="entry name" value="Periplasmic binding protein-like II"/>
    <property type="match status" value="1"/>
</dbReference>
<dbReference type="OrthoDB" id="8678477at2"/>
<keyword evidence="4" id="KW-1185">Reference proteome</keyword>
<evidence type="ECO:0000256" key="1">
    <source>
        <dbReference type="ARBA" id="ARBA00006987"/>
    </source>
</evidence>
<evidence type="ECO:0000313" key="4">
    <source>
        <dbReference type="Proteomes" id="UP000293671"/>
    </source>
</evidence>
<dbReference type="Gene3D" id="3.40.190.10">
    <property type="entry name" value="Periplasmic binding protein-like II"/>
    <property type="match status" value="1"/>
</dbReference>
<name>A0A4V2FUQ8_9BURK</name>
<gene>
    <name evidence="3" type="ORF">EV670_0967</name>
</gene>
<feature type="chain" id="PRO_5020435437" evidence="2">
    <location>
        <begin position="34"/>
        <end position="337"/>
    </location>
</feature>
<dbReference type="EMBL" id="SHKP01000004">
    <property type="protein sequence ID" value="RZU02936.1"/>
    <property type="molecule type" value="Genomic_DNA"/>
</dbReference>
<keyword evidence="3" id="KW-0675">Receptor</keyword>
<dbReference type="InterPro" id="IPR005064">
    <property type="entry name" value="BUG"/>
</dbReference>
<dbReference type="PIRSF" id="PIRSF017082">
    <property type="entry name" value="YflP"/>
    <property type="match status" value="1"/>
</dbReference>
<dbReference type="PANTHER" id="PTHR42928">
    <property type="entry name" value="TRICARBOXYLATE-BINDING PROTEIN"/>
    <property type="match status" value="1"/>
</dbReference>
<dbReference type="PROSITE" id="PS51318">
    <property type="entry name" value="TAT"/>
    <property type="match status" value="1"/>
</dbReference>
<comment type="similarity">
    <text evidence="1">Belongs to the UPF0065 (bug) family.</text>
</comment>
<proteinExistence type="inferred from homology"/>
<organism evidence="3 4">
    <name type="scientific">Rivibacter subsaxonicus</name>
    <dbReference type="NCBI Taxonomy" id="457575"/>
    <lineage>
        <taxon>Bacteria</taxon>
        <taxon>Pseudomonadati</taxon>
        <taxon>Pseudomonadota</taxon>
        <taxon>Betaproteobacteria</taxon>
        <taxon>Burkholderiales</taxon>
        <taxon>Rivibacter</taxon>
    </lineage>
</organism>
<accession>A0A4V2FUQ8</accession>
<reference evidence="3 4" key="1">
    <citation type="submission" date="2019-02" db="EMBL/GenBank/DDBJ databases">
        <title>Genomic Encyclopedia of Type Strains, Phase IV (KMG-IV): sequencing the most valuable type-strain genomes for metagenomic binning, comparative biology and taxonomic classification.</title>
        <authorList>
            <person name="Goeker M."/>
        </authorList>
    </citation>
    <scope>NUCLEOTIDE SEQUENCE [LARGE SCALE GENOMIC DNA]</scope>
    <source>
        <strain evidence="3 4">DSM 19570</strain>
    </source>
</reference>